<dbReference type="PANTHER" id="PTHR30204">
    <property type="entry name" value="REDOX-CYCLING DRUG-SENSING TRANSCRIPTIONAL ACTIVATOR SOXR"/>
    <property type="match status" value="1"/>
</dbReference>
<dbReference type="EMBL" id="FTMS01000009">
    <property type="protein sequence ID" value="SIQ47676.1"/>
    <property type="molecule type" value="Genomic_DNA"/>
</dbReference>
<gene>
    <name evidence="6" type="ORF">SAMN05920897_10996</name>
</gene>
<dbReference type="Proteomes" id="UP000186400">
    <property type="component" value="Unassembled WGS sequence"/>
</dbReference>
<dbReference type="AlphaFoldDB" id="A0A1N6T3J0"/>
<dbReference type="InterPro" id="IPR047057">
    <property type="entry name" value="MerR_fam"/>
</dbReference>
<dbReference type="Gene3D" id="1.10.1660.10">
    <property type="match status" value="1"/>
</dbReference>
<evidence type="ECO:0000256" key="2">
    <source>
        <dbReference type="ARBA" id="ARBA00023015"/>
    </source>
</evidence>
<organism evidence="6 7">
    <name type="scientific">Alkalispirochaeta americana</name>
    <dbReference type="NCBI Taxonomy" id="159291"/>
    <lineage>
        <taxon>Bacteria</taxon>
        <taxon>Pseudomonadati</taxon>
        <taxon>Spirochaetota</taxon>
        <taxon>Spirochaetia</taxon>
        <taxon>Spirochaetales</taxon>
        <taxon>Spirochaetaceae</taxon>
        <taxon>Alkalispirochaeta</taxon>
    </lineage>
</organism>
<evidence type="ECO:0000256" key="1">
    <source>
        <dbReference type="ARBA" id="ARBA00022491"/>
    </source>
</evidence>
<dbReference type="GO" id="GO:0003677">
    <property type="term" value="F:DNA binding"/>
    <property type="evidence" value="ECO:0007669"/>
    <property type="project" value="UniProtKB-KW"/>
</dbReference>
<dbReference type="OrthoDB" id="9773308at2"/>
<dbReference type="SUPFAM" id="SSF55136">
    <property type="entry name" value="Probable bacterial effector-binding domain"/>
    <property type="match status" value="1"/>
</dbReference>
<protein>
    <submittedName>
        <fullName evidence="6">DNA-binding transcriptional regulator, MerR family</fullName>
    </submittedName>
</protein>
<dbReference type="GO" id="GO:0003700">
    <property type="term" value="F:DNA-binding transcription factor activity"/>
    <property type="evidence" value="ECO:0007669"/>
    <property type="project" value="InterPro"/>
</dbReference>
<dbReference type="SUPFAM" id="SSF46955">
    <property type="entry name" value="Putative DNA-binding domain"/>
    <property type="match status" value="1"/>
</dbReference>
<feature type="domain" description="HTH merR-type" evidence="5">
    <location>
        <begin position="4"/>
        <end position="72"/>
    </location>
</feature>
<dbReference type="Pfam" id="PF13411">
    <property type="entry name" value="MerR_1"/>
    <property type="match status" value="1"/>
</dbReference>
<dbReference type="Pfam" id="PF06445">
    <property type="entry name" value="GyrI-like"/>
    <property type="match status" value="1"/>
</dbReference>
<evidence type="ECO:0000259" key="5">
    <source>
        <dbReference type="PROSITE" id="PS50937"/>
    </source>
</evidence>
<keyword evidence="4" id="KW-0804">Transcription</keyword>
<dbReference type="SMART" id="SM00871">
    <property type="entry name" value="AraC_E_bind"/>
    <property type="match status" value="1"/>
</dbReference>
<dbReference type="CDD" id="cd00592">
    <property type="entry name" value="HTH_MerR-like"/>
    <property type="match status" value="1"/>
</dbReference>
<keyword evidence="7" id="KW-1185">Reference proteome</keyword>
<dbReference type="SMART" id="SM00422">
    <property type="entry name" value="HTH_MERR"/>
    <property type="match status" value="1"/>
</dbReference>
<keyword evidence="3 6" id="KW-0238">DNA-binding</keyword>
<dbReference type="Gene3D" id="3.20.80.10">
    <property type="entry name" value="Regulatory factor, effector binding domain"/>
    <property type="match status" value="1"/>
</dbReference>
<keyword evidence="2" id="KW-0805">Transcription regulation</keyword>
<dbReference type="InterPro" id="IPR010499">
    <property type="entry name" value="AraC_E-bd"/>
</dbReference>
<keyword evidence="1" id="KW-0678">Repressor</keyword>
<dbReference type="InterPro" id="IPR011256">
    <property type="entry name" value="Reg_factor_effector_dom_sf"/>
</dbReference>
<name>A0A1N6T3J0_9SPIO</name>
<evidence type="ECO:0000313" key="6">
    <source>
        <dbReference type="EMBL" id="SIQ47676.1"/>
    </source>
</evidence>
<dbReference type="InterPro" id="IPR009061">
    <property type="entry name" value="DNA-bd_dom_put_sf"/>
</dbReference>
<dbReference type="InterPro" id="IPR029442">
    <property type="entry name" value="GyrI-like"/>
</dbReference>
<dbReference type="PANTHER" id="PTHR30204:SF69">
    <property type="entry name" value="MERR-FAMILY TRANSCRIPTIONAL REGULATOR"/>
    <property type="match status" value="1"/>
</dbReference>
<dbReference type="STRING" id="159291.SAMN05920897_10996"/>
<evidence type="ECO:0000256" key="4">
    <source>
        <dbReference type="ARBA" id="ARBA00023163"/>
    </source>
</evidence>
<evidence type="ECO:0000256" key="3">
    <source>
        <dbReference type="ARBA" id="ARBA00023125"/>
    </source>
</evidence>
<evidence type="ECO:0000313" key="7">
    <source>
        <dbReference type="Proteomes" id="UP000186400"/>
    </source>
</evidence>
<sequence length="270" mass="31658">MKKEYRIGEICALYRIGPDSLRYYERKGLISPKRRENGYRVYTLDDIWRLNIIKDLRKLDFSVDQIKGYLQKRSIGTTIDLMRQELDLIEREIMPLAALRDRLSERIQVLERFSTEAVREEISLQELPDRPVLFLEDTLSTDQEVDLAFRTLQGQDDETLFLFANNDMGVVVPEEGLRQGVYTRYQKAFFFVDSRDFPRAGTIPGGTYAILVYRGSYRKSPDCFERILKFMGDRDLEIGGSALEIYRLDIHGTSREEEFITEIQIPVREK</sequence>
<accession>A0A1N6T3J0</accession>
<dbReference type="InterPro" id="IPR000551">
    <property type="entry name" value="MerR-type_HTH_dom"/>
</dbReference>
<dbReference type="RefSeq" id="WP_076488805.1">
    <property type="nucleotide sequence ID" value="NZ_FTMS01000009.1"/>
</dbReference>
<proteinExistence type="predicted"/>
<reference evidence="6 7" key="1">
    <citation type="submission" date="2017-01" db="EMBL/GenBank/DDBJ databases">
        <authorList>
            <person name="Mah S.A."/>
            <person name="Swanson W.J."/>
            <person name="Moy G.W."/>
            <person name="Vacquier V.D."/>
        </authorList>
    </citation>
    <scope>NUCLEOTIDE SEQUENCE [LARGE SCALE GENOMIC DNA]</scope>
    <source>
        <strain evidence="6 7">ASpG1</strain>
    </source>
</reference>
<dbReference type="PROSITE" id="PS50937">
    <property type="entry name" value="HTH_MERR_2"/>
    <property type="match status" value="1"/>
</dbReference>